<evidence type="ECO:0000256" key="2">
    <source>
        <dbReference type="ARBA" id="ARBA00022490"/>
    </source>
</evidence>
<dbReference type="GO" id="GO:0005737">
    <property type="term" value="C:cytoplasm"/>
    <property type="evidence" value="ECO:0007669"/>
    <property type="project" value="UniProtKB-SubCell"/>
</dbReference>
<evidence type="ECO:0000256" key="6">
    <source>
        <dbReference type="PROSITE-ProRule" id="PRU00283"/>
    </source>
</evidence>
<dbReference type="GO" id="GO:0003777">
    <property type="term" value="F:microtubule motor activity"/>
    <property type="evidence" value="ECO:0007669"/>
    <property type="project" value="InterPro"/>
</dbReference>
<reference evidence="11" key="1">
    <citation type="journal article" date="2006" name="PLoS Biol.">
        <title>Macronuclear genome sequence of the ciliate Tetrahymena thermophila, a model eukaryote.</title>
        <authorList>
            <person name="Eisen J.A."/>
            <person name="Coyne R.S."/>
            <person name="Wu M."/>
            <person name="Wu D."/>
            <person name="Thiagarajan M."/>
            <person name="Wortman J.R."/>
            <person name="Badger J.H."/>
            <person name="Ren Q."/>
            <person name="Amedeo P."/>
            <person name="Jones K.M."/>
            <person name="Tallon L.J."/>
            <person name="Delcher A.L."/>
            <person name="Salzberg S.L."/>
            <person name="Silva J.C."/>
            <person name="Haas B.J."/>
            <person name="Majoros W.H."/>
            <person name="Farzad M."/>
            <person name="Carlton J.M."/>
            <person name="Smith R.K. Jr."/>
            <person name="Garg J."/>
            <person name="Pearlman R.E."/>
            <person name="Karrer K.M."/>
            <person name="Sun L."/>
            <person name="Manning G."/>
            <person name="Elde N.C."/>
            <person name="Turkewitz A.P."/>
            <person name="Asai D.J."/>
            <person name="Wilkes D.E."/>
            <person name="Wang Y."/>
            <person name="Cai H."/>
            <person name="Collins K."/>
            <person name="Stewart B.A."/>
            <person name="Lee S.R."/>
            <person name="Wilamowska K."/>
            <person name="Weinberg Z."/>
            <person name="Ruzzo W.L."/>
            <person name="Wloga D."/>
            <person name="Gaertig J."/>
            <person name="Frankel J."/>
            <person name="Tsao C.-C."/>
            <person name="Gorovsky M.A."/>
            <person name="Keeling P.J."/>
            <person name="Waller R.F."/>
            <person name="Patron N.J."/>
            <person name="Cherry J.M."/>
            <person name="Stover N.A."/>
            <person name="Krieger C.J."/>
            <person name="del Toro C."/>
            <person name="Ryder H.F."/>
            <person name="Williamson S.C."/>
            <person name="Barbeau R.A."/>
            <person name="Hamilton E.P."/>
            <person name="Orias E."/>
        </authorList>
    </citation>
    <scope>NUCLEOTIDE SEQUENCE [LARGE SCALE GENOMIC DNA]</scope>
    <source>
        <strain evidence="11">SB210</strain>
    </source>
</reference>
<dbReference type="PRINTS" id="PR00380">
    <property type="entry name" value="KINESINHEAVY"/>
</dbReference>
<evidence type="ECO:0000256" key="5">
    <source>
        <dbReference type="ARBA" id="ARBA00023054"/>
    </source>
</evidence>
<dbReference type="InterPro" id="IPR036961">
    <property type="entry name" value="Kinesin_motor_dom_sf"/>
</dbReference>
<evidence type="ECO:0000256" key="7">
    <source>
        <dbReference type="SAM" id="Coils"/>
    </source>
</evidence>
<sequence>MSHQQIKQARQNSVSSIHKQGQQHGHRKNFSSQLENKNFEGSPKIGMEFKQLLTPSKAFESPVIKKGQNFSDNKPIKQNTSMTNLRSIISQSTSQSHISPNAQTLVSTQSNNKGIIGSTLSNKSLLTSSDSNAYLSININQAQNLQLKEHESAALSPIEEININSVKKTIPFTSIAQNSRQTLEIPRSTLNFNIDNTSKKAQNMNNNQLAGVLGISNNQQTKGQEMQQIPIGINKMQQQKSLGQLNNNYYSKSSYNMPQPNLTPSTTAVNTQSISNIINKTNPIMQNFQQQQQQNQNQINQNNKNVSLNQNNQQIIYLQQSPLQVQQPNLMQINGATLTESQNTQNAQNTNPNVANSQSRQSSITNISNFLQNDYINALKNEDQVQDAKTFFTSSKDQMNSVIGKQQRSISKEYSLKKEPSTISLRRKESYSNQNHSGSRNNSQNQKINNNYSVQINTGASSQLNNNSQELSQNQGKIIPSIQIQNYEESRKHTAPSSHLGIKNANINLSTLTNSQSINNSISQTQLNNPNYQALITQQSTQLNSSLNNSAGKQSDNNQQPTANFKSQFRKESLIAFQLPQQKQFSKQSSSTLFVDIEESLINNQVKRCNQRSHTQLNTSPGRDRSPPILQSKQSSTSQRSIQDISPSTSVKLYNKRHTEIYSPQKSLSPNKSLFQMVKLAMQQSQQSENSSIPNSPLKIGRKNKRNMSYVNLPSDTSGNIKTFLRFRPNNNMELELNNQGLGQNIINFIDDYSVSLIGEQQQVYTVDKIFTPNDTQETIYFQVGKEVIVDVFLGYNGTIFTYGVTGSGKTHTMFGNITDQVQKGIIPRICNQIFDLVENDEEGTEFIINCSMLEIYKEILYDSFQEGKEELKIKENVQKGIYVQGLTQTSIANQDELIQLINIGYNTKRTRETRLNEYSSRSHTIFMIEIQQRLSNGDEKIGKINLIDLAGAEKVSRSGAQGESLEEAIKINLSLSCLGKVIHALTSGNEYIPYRDSKLTRILQESLGGNYKTSLIVTCSMHSSFQDDTISSLKFATRAKTIKNTFKMNIKVNPINLQKELETLKIQTESYKYMLNNVRNIFFDAQNKISSLPNISSDPKLYEIKNKLDEFLTLQSAIDDISTVSNTDLPQLNGGVIDNKLISTFLASKKDAQMMVKDENIKQLMQTNSDLNEQIQSLQQENQALKKENLNLTVKLNEISQEKNQIKLQLNKQLSKNDYSNFSLGILQKQIQHLVDSVCGAEKRISSILQEKKLVVDIKFEDYLKEKLSFSEIVLADYFKNSINFNFESAEKGYKDVQENLKKFNLEGDDDFMAEKSMEVESSSYLIDSEVDQIDNNNASNQATFNQINPNKNAPQLSKKPRLSSNSTSSFVCNIDSKIFQNENNEILKKIFAMPSKLDMASVSETVSNDFIIVSLKKQLIDSHILNQNLLRTVNALEWKQIIEYGKSKLKSDQIQIQRKQIKHLENVLEEVTENHKELRLKIEDLEFDMYQQYAQQRPRELSLIDNKKQNKNKIIIPLTPQNVQRQQLLKTDNKKSNFGSEVKSGNFSKDSLSNFSTIQKDLIDIQQSFKEMELDIIPLTYQNALDELKKRNIILKRIREINMMDFDSFEAYATSLPQKETDESIKNERERLNNKIIILQQELKMEQVKVESIKHSLLVERKNVKDLKKLTENMEVSLRNTLKEENDSWQQTINEVTELNKVELTKRQAEYNQLREIFFNILEFSLQKIQEMKGKWSSQEVQELENIIIEMEKAKLQIGKCYENAIKKRSRNSSIQSIQILTPKRPPQQPLVNIPEISLQSKQQ</sequence>
<proteinExistence type="inferred from homology"/>
<gene>
    <name evidence="10" type="ORF">TTHERM_00405420</name>
</gene>
<dbReference type="GO" id="GO:0007018">
    <property type="term" value="P:microtubule-based movement"/>
    <property type="evidence" value="ECO:0007669"/>
    <property type="project" value="InterPro"/>
</dbReference>
<protein>
    <submittedName>
        <fullName evidence="10">Kinesin motor catalytic domain protein</fullName>
    </submittedName>
</protein>
<evidence type="ECO:0000313" key="10">
    <source>
        <dbReference type="EMBL" id="EAR93873.2"/>
    </source>
</evidence>
<feature type="coiled-coil region" evidence="7">
    <location>
        <begin position="1456"/>
        <end position="1490"/>
    </location>
</feature>
<dbReference type="GO" id="GO:0008017">
    <property type="term" value="F:microtubule binding"/>
    <property type="evidence" value="ECO:0007669"/>
    <property type="project" value="InterPro"/>
</dbReference>
<dbReference type="InterPro" id="IPR001752">
    <property type="entry name" value="Kinesin_motor_dom"/>
</dbReference>
<comment type="subcellular location">
    <subcellularLocation>
        <location evidence="1">Cytoplasm</location>
    </subcellularLocation>
</comment>
<feature type="compositionally biased region" description="Polar residues" evidence="8">
    <location>
        <begin position="1342"/>
        <end position="1357"/>
    </location>
</feature>
<feature type="region of interest" description="Disordered" evidence="8">
    <location>
        <begin position="1"/>
        <end position="41"/>
    </location>
</feature>
<dbReference type="KEGG" id="tet:TTHERM_00405420"/>
<evidence type="ECO:0000256" key="3">
    <source>
        <dbReference type="ARBA" id="ARBA00022741"/>
    </source>
</evidence>
<feature type="compositionally biased region" description="Polar residues" evidence="8">
    <location>
        <begin position="629"/>
        <end position="650"/>
    </location>
</feature>
<dbReference type="InParanoid" id="I7ME20"/>
<feature type="coiled-coil region" evidence="7">
    <location>
        <begin position="1624"/>
        <end position="1651"/>
    </location>
</feature>
<evidence type="ECO:0000256" key="1">
    <source>
        <dbReference type="ARBA" id="ARBA00004496"/>
    </source>
</evidence>
<keyword evidence="4 6" id="KW-0067">ATP-binding</keyword>
<evidence type="ECO:0000313" key="11">
    <source>
        <dbReference type="Proteomes" id="UP000009168"/>
    </source>
</evidence>
<feature type="compositionally biased region" description="Low complexity" evidence="8">
    <location>
        <begin position="342"/>
        <end position="356"/>
    </location>
</feature>
<evidence type="ECO:0000256" key="4">
    <source>
        <dbReference type="ARBA" id="ARBA00022840"/>
    </source>
</evidence>
<dbReference type="PANTHER" id="PTHR47969">
    <property type="entry name" value="CHROMOSOME-ASSOCIATED KINESIN KIF4A-RELATED"/>
    <property type="match status" value="1"/>
</dbReference>
<feature type="binding site" evidence="6">
    <location>
        <begin position="804"/>
        <end position="811"/>
    </location>
    <ligand>
        <name>ATP</name>
        <dbReference type="ChEBI" id="CHEBI:30616"/>
    </ligand>
</feature>
<keyword evidence="11" id="KW-1185">Reference proteome</keyword>
<dbReference type="InterPro" id="IPR027640">
    <property type="entry name" value="Kinesin-like_fam"/>
</dbReference>
<feature type="region of interest" description="Disordered" evidence="8">
    <location>
        <begin position="342"/>
        <end position="361"/>
    </location>
</feature>
<feature type="region of interest" description="Disordered" evidence="8">
    <location>
        <begin position="1342"/>
        <end position="1366"/>
    </location>
</feature>
<dbReference type="GO" id="GO:0051231">
    <property type="term" value="P:spindle elongation"/>
    <property type="evidence" value="ECO:0007669"/>
    <property type="project" value="TreeGrafter"/>
</dbReference>
<keyword evidence="2" id="KW-0963">Cytoplasm</keyword>
<feature type="compositionally biased region" description="Polar residues" evidence="8">
    <location>
        <begin position="1"/>
        <end position="23"/>
    </location>
</feature>
<dbReference type="PROSITE" id="PS50067">
    <property type="entry name" value="KINESIN_MOTOR_2"/>
    <property type="match status" value="1"/>
</dbReference>
<feature type="region of interest" description="Disordered" evidence="8">
    <location>
        <begin position="397"/>
        <end position="447"/>
    </location>
</feature>
<dbReference type="GO" id="GO:0005524">
    <property type="term" value="F:ATP binding"/>
    <property type="evidence" value="ECO:0007669"/>
    <property type="project" value="UniProtKB-UniRule"/>
</dbReference>
<feature type="compositionally biased region" description="Polar residues" evidence="8">
    <location>
        <begin position="431"/>
        <end position="440"/>
    </location>
</feature>
<feature type="compositionally biased region" description="Polar residues" evidence="8">
    <location>
        <begin position="397"/>
        <end position="409"/>
    </location>
</feature>
<dbReference type="GO" id="GO:0005875">
    <property type="term" value="C:microtubule associated complex"/>
    <property type="evidence" value="ECO:0007669"/>
    <property type="project" value="TreeGrafter"/>
</dbReference>
<dbReference type="PANTHER" id="PTHR47969:SF15">
    <property type="entry name" value="CHROMOSOME-ASSOCIATED KINESIN KIF4A-RELATED"/>
    <property type="match status" value="1"/>
</dbReference>
<feature type="domain" description="Kinesin motor" evidence="9">
    <location>
        <begin position="720"/>
        <end position="1043"/>
    </location>
</feature>
<dbReference type="SUPFAM" id="SSF52540">
    <property type="entry name" value="P-loop containing nucleoside triphosphate hydrolases"/>
    <property type="match status" value="1"/>
</dbReference>
<dbReference type="PROSITE" id="PS00411">
    <property type="entry name" value="KINESIN_MOTOR_1"/>
    <property type="match status" value="1"/>
</dbReference>
<dbReference type="eggNOG" id="KOG0240">
    <property type="taxonomic scope" value="Eukaryota"/>
</dbReference>
<keyword evidence="3 6" id="KW-0547">Nucleotide-binding</keyword>
<comment type="similarity">
    <text evidence="6">Belongs to the TRAFAC class myosin-kinesin ATPase superfamily. Kinesin family.</text>
</comment>
<accession>I7ME20</accession>
<dbReference type="EMBL" id="GG662719">
    <property type="protein sequence ID" value="EAR93873.2"/>
    <property type="molecule type" value="Genomic_DNA"/>
</dbReference>
<organism evidence="10 11">
    <name type="scientific">Tetrahymena thermophila (strain SB210)</name>
    <dbReference type="NCBI Taxonomy" id="312017"/>
    <lineage>
        <taxon>Eukaryota</taxon>
        <taxon>Sar</taxon>
        <taxon>Alveolata</taxon>
        <taxon>Ciliophora</taxon>
        <taxon>Intramacronucleata</taxon>
        <taxon>Oligohymenophorea</taxon>
        <taxon>Hymenostomatida</taxon>
        <taxon>Tetrahymenina</taxon>
        <taxon>Tetrahymenidae</taxon>
        <taxon>Tetrahymena</taxon>
    </lineage>
</organism>
<feature type="coiled-coil region" evidence="7">
    <location>
        <begin position="1155"/>
        <end position="1217"/>
    </location>
</feature>
<dbReference type="GO" id="GO:0007052">
    <property type="term" value="P:mitotic spindle organization"/>
    <property type="evidence" value="ECO:0007669"/>
    <property type="project" value="TreeGrafter"/>
</dbReference>
<keyword evidence="5 7" id="KW-0175">Coiled coil</keyword>
<feature type="compositionally biased region" description="Basic and acidic residues" evidence="8">
    <location>
        <begin position="410"/>
        <end position="430"/>
    </location>
</feature>
<evidence type="ECO:0000256" key="8">
    <source>
        <dbReference type="SAM" id="MobiDB-lite"/>
    </source>
</evidence>
<evidence type="ECO:0000259" key="9">
    <source>
        <dbReference type="PROSITE" id="PS50067"/>
    </source>
</evidence>
<keyword evidence="6" id="KW-0505">Motor protein</keyword>
<dbReference type="InterPro" id="IPR019821">
    <property type="entry name" value="Kinesin_motor_CS"/>
</dbReference>
<dbReference type="SMART" id="SM00129">
    <property type="entry name" value="KISc"/>
    <property type="match status" value="1"/>
</dbReference>
<dbReference type="Proteomes" id="UP000009168">
    <property type="component" value="Unassembled WGS sequence"/>
</dbReference>
<dbReference type="GeneID" id="7828908"/>
<dbReference type="STRING" id="312017.I7ME20"/>
<dbReference type="Pfam" id="PF00225">
    <property type="entry name" value="Kinesin"/>
    <property type="match status" value="1"/>
</dbReference>
<dbReference type="Gene3D" id="3.40.850.10">
    <property type="entry name" value="Kinesin motor domain"/>
    <property type="match status" value="1"/>
</dbReference>
<dbReference type="InterPro" id="IPR027417">
    <property type="entry name" value="P-loop_NTPase"/>
</dbReference>
<dbReference type="OrthoDB" id="3176171at2759"/>
<feature type="compositionally biased region" description="Polar residues" evidence="8">
    <location>
        <begin position="606"/>
        <end position="621"/>
    </location>
</feature>
<feature type="region of interest" description="Disordered" evidence="8">
    <location>
        <begin position="606"/>
        <end position="650"/>
    </location>
</feature>
<name>I7ME20_TETTS</name>
<dbReference type="RefSeq" id="XP_001014118.2">
    <property type="nucleotide sequence ID" value="XM_001014118.2"/>
</dbReference>